<feature type="binding site" evidence="5">
    <location>
        <position position="109"/>
    </location>
    <ligand>
        <name>spermidine</name>
        <dbReference type="ChEBI" id="CHEBI:57834"/>
    </ligand>
</feature>
<evidence type="ECO:0000256" key="5">
    <source>
        <dbReference type="PIRSR" id="PIRSR019574-1"/>
    </source>
</evidence>
<evidence type="ECO:0000256" key="6">
    <source>
        <dbReference type="SAM" id="SignalP"/>
    </source>
</evidence>
<dbReference type="InterPro" id="IPR001188">
    <property type="entry name" value="Sperm_putr-bd"/>
</dbReference>
<dbReference type="GO" id="GO:0015846">
    <property type="term" value="P:polyamine transport"/>
    <property type="evidence" value="ECO:0007669"/>
    <property type="project" value="InterPro"/>
</dbReference>
<dbReference type="SUPFAM" id="SSF53850">
    <property type="entry name" value="Periplasmic binding protein-like II"/>
    <property type="match status" value="1"/>
</dbReference>
<keyword evidence="2" id="KW-0813">Transport</keyword>
<dbReference type="GO" id="GO:0042597">
    <property type="term" value="C:periplasmic space"/>
    <property type="evidence" value="ECO:0007669"/>
    <property type="project" value="UniProtKB-SubCell"/>
</dbReference>
<dbReference type="PATRIC" id="fig|1297617.4.peg.1602"/>
<organism evidence="7 8">
    <name type="scientific">Intestinimonas butyriciproducens</name>
    <dbReference type="NCBI Taxonomy" id="1297617"/>
    <lineage>
        <taxon>Bacteria</taxon>
        <taxon>Bacillati</taxon>
        <taxon>Bacillota</taxon>
        <taxon>Clostridia</taxon>
        <taxon>Eubacteriales</taxon>
        <taxon>Intestinimonas</taxon>
    </lineage>
</organism>
<gene>
    <name evidence="7" type="ORF">IB211_01562c</name>
</gene>
<dbReference type="AlphaFoldDB" id="A0A0S2W3P5"/>
<proteinExistence type="predicted"/>
<dbReference type="PRINTS" id="PR00909">
    <property type="entry name" value="SPERMDNBNDNG"/>
</dbReference>
<dbReference type="PANTHER" id="PTHR30222">
    <property type="entry name" value="SPERMIDINE/PUTRESCINE-BINDING PERIPLASMIC PROTEIN"/>
    <property type="match status" value="1"/>
</dbReference>
<feature type="signal peptide" evidence="6">
    <location>
        <begin position="1"/>
        <end position="34"/>
    </location>
</feature>
<reference evidence="7 8" key="1">
    <citation type="journal article" date="2015" name="Nat. Commun.">
        <title>Production of butyrate from lysine and the Amadori product fructoselysine by a human gut commensal.</title>
        <authorList>
            <person name="Bui T.P."/>
            <person name="Ritari J."/>
            <person name="Boeren S."/>
            <person name="de Waard P."/>
            <person name="Plugge C.M."/>
            <person name="de Vos W.M."/>
        </authorList>
    </citation>
    <scope>NUCLEOTIDE SEQUENCE [LARGE SCALE GENOMIC DNA]</scope>
    <source>
        <strain evidence="7 8">AF211</strain>
    </source>
</reference>
<keyword evidence="8" id="KW-1185">Reference proteome</keyword>
<keyword evidence="3 6" id="KW-0732">Signal</keyword>
<comment type="subcellular location">
    <subcellularLocation>
        <location evidence="1">Periplasm</location>
    </subcellularLocation>
</comment>
<dbReference type="PIRSF" id="PIRSF019574">
    <property type="entry name" value="Periplasmic_polyamine_BP"/>
    <property type="match status" value="1"/>
</dbReference>
<dbReference type="Pfam" id="PF13416">
    <property type="entry name" value="SBP_bac_8"/>
    <property type="match status" value="1"/>
</dbReference>
<accession>A0A0S2W3P5</accession>
<protein>
    <submittedName>
        <fullName evidence="7">ABC transporter, periplasmic spermidine putrescine-binding protein PotD</fullName>
    </submittedName>
</protein>
<evidence type="ECO:0000313" key="7">
    <source>
        <dbReference type="EMBL" id="ALP93953.1"/>
    </source>
</evidence>
<keyword evidence="4" id="KW-0574">Periplasm</keyword>
<dbReference type="eggNOG" id="COG0687">
    <property type="taxonomic scope" value="Bacteria"/>
</dbReference>
<dbReference type="EMBL" id="CP011307">
    <property type="protein sequence ID" value="ALP93953.1"/>
    <property type="molecule type" value="Genomic_DNA"/>
</dbReference>
<feature type="binding site" evidence="5">
    <location>
        <position position="61"/>
    </location>
    <ligand>
        <name>spermidine</name>
        <dbReference type="ChEBI" id="CHEBI:57834"/>
    </ligand>
</feature>
<dbReference type="Proteomes" id="UP000064844">
    <property type="component" value="Chromosome"/>
</dbReference>
<dbReference type="GO" id="GO:0019808">
    <property type="term" value="F:polyamine binding"/>
    <property type="evidence" value="ECO:0007669"/>
    <property type="project" value="InterPro"/>
</dbReference>
<evidence type="ECO:0000313" key="8">
    <source>
        <dbReference type="Proteomes" id="UP000064844"/>
    </source>
</evidence>
<dbReference type="InterPro" id="IPR006059">
    <property type="entry name" value="SBP"/>
</dbReference>
<dbReference type="STRING" id="1297617.IB211_01562c"/>
<reference evidence="8" key="2">
    <citation type="submission" date="2015-04" db="EMBL/GenBank/DDBJ databases">
        <title>A butyrogenic pathway from the amino acid lysine in a human gut commensal.</title>
        <authorList>
            <person name="de Vos W.M."/>
            <person name="Bui N.T.P."/>
            <person name="Plugge C.M."/>
            <person name="Ritari J."/>
        </authorList>
    </citation>
    <scope>NUCLEOTIDE SEQUENCE [LARGE SCALE GENOMIC DNA]</scope>
    <source>
        <strain evidence="8">AF211</strain>
    </source>
</reference>
<sequence length="375" mass="42127">MVYLYPYYFERGKRKQLKKTLALLLASASVLTLALTACGGNGTSSGNDASGGVVNVYNWGEYIDMSVLDDFTAETGIKVNYQTYDSNEAMYGKLAGGSGGYDVIIPSDYMIGQMIEEDMLEPLNFDHIPNFQDIDPSLLNPEYDPENLYSVPYMFGILGIIYNPTMVDEGEDMETWDVLWNEKYAGDILMFDNSRDTIGISLKRLGYSYNTTDSAQIEEAVDQLIAQKPLLQAYVMDDIFEKLEGENAAIGVYYYGDYLTMKENNDVLAFALPREGTNRYVDAMCIPKGAENKENAEKFINFMCSTAAGLKNCEETWYSTPLLSVREELGAEVVEDSFAYPDTAFMSEQCETFSCLPAEIRTLYNDQWVRLMNAS</sequence>
<dbReference type="KEGG" id="ibu:IB211_01562c"/>
<name>A0A0S2W3P5_9FIRM</name>
<evidence type="ECO:0000256" key="4">
    <source>
        <dbReference type="ARBA" id="ARBA00022764"/>
    </source>
</evidence>
<feature type="chain" id="PRO_5038456960" evidence="6">
    <location>
        <begin position="35"/>
        <end position="375"/>
    </location>
</feature>
<dbReference type="PANTHER" id="PTHR30222:SF17">
    <property type="entry name" value="SPERMIDINE_PUTRESCINE-BINDING PERIPLASMIC PROTEIN"/>
    <property type="match status" value="1"/>
</dbReference>
<evidence type="ECO:0000256" key="2">
    <source>
        <dbReference type="ARBA" id="ARBA00022448"/>
    </source>
</evidence>
<evidence type="ECO:0000256" key="1">
    <source>
        <dbReference type="ARBA" id="ARBA00004418"/>
    </source>
</evidence>
<dbReference type="Gene3D" id="3.40.190.10">
    <property type="entry name" value="Periplasmic binding protein-like II"/>
    <property type="match status" value="2"/>
</dbReference>
<evidence type="ECO:0000256" key="3">
    <source>
        <dbReference type="ARBA" id="ARBA00022729"/>
    </source>
</evidence>
<dbReference type="CDD" id="cd13590">
    <property type="entry name" value="PBP2_PotD_PotF_like"/>
    <property type="match status" value="1"/>
</dbReference>